<comment type="caution">
    <text evidence="2">The sequence shown here is derived from an EMBL/GenBank/DDBJ whole genome shotgun (WGS) entry which is preliminary data.</text>
</comment>
<dbReference type="EMBL" id="PNIK01000091">
    <property type="protein sequence ID" value="PMP65757.1"/>
    <property type="molecule type" value="Genomic_DNA"/>
</dbReference>
<name>A0A2N7PM56_9BACT</name>
<evidence type="ECO:0000313" key="2">
    <source>
        <dbReference type="EMBL" id="PMP65757.1"/>
    </source>
</evidence>
<dbReference type="InterPro" id="IPR036086">
    <property type="entry name" value="ParB/Sulfiredoxin_sf"/>
</dbReference>
<feature type="non-terminal residue" evidence="2">
    <location>
        <position position="75"/>
    </location>
</feature>
<dbReference type="InterPro" id="IPR003115">
    <property type="entry name" value="ParB_N"/>
</dbReference>
<reference evidence="2 3" key="1">
    <citation type="submission" date="2018-01" db="EMBL/GenBank/DDBJ databases">
        <title>Metagenomic assembled genomes from two thermal pools in the Uzon Caldera, Kamchatka, Russia.</title>
        <authorList>
            <person name="Wilkins L."/>
            <person name="Ettinger C."/>
        </authorList>
    </citation>
    <scope>NUCLEOTIDE SEQUENCE [LARGE SCALE GENOMIC DNA]</scope>
    <source>
        <strain evidence="2">ZAV-08</strain>
    </source>
</reference>
<evidence type="ECO:0000313" key="3">
    <source>
        <dbReference type="Proteomes" id="UP000235460"/>
    </source>
</evidence>
<dbReference type="AlphaFoldDB" id="A0A2N7PM56"/>
<evidence type="ECO:0000259" key="1">
    <source>
        <dbReference type="Pfam" id="PF02195"/>
    </source>
</evidence>
<gene>
    <name evidence="2" type="ORF">C0190_06465</name>
</gene>
<proteinExistence type="predicted"/>
<organism evidence="2 3">
    <name type="scientific">Thermodesulfobacterium geofontis</name>
    <dbReference type="NCBI Taxonomy" id="1295609"/>
    <lineage>
        <taxon>Bacteria</taxon>
        <taxon>Pseudomonadati</taxon>
        <taxon>Thermodesulfobacteriota</taxon>
        <taxon>Thermodesulfobacteria</taxon>
        <taxon>Thermodesulfobacteriales</taxon>
        <taxon>Thermodesulfobacteriaceae</taxon>
        <taxon>Thermodesulfobacterium</taxon>
    </lineage>
</organism>
<dbReference type="Pfam" id="PF02195">
    <property type="entry name" value="ParB_N"/>
    <property type="match status" value="1"/>
</dbReference>
<accession>A0A2N7PM56</accession>
<dbReference type="CDD" id="cd16387">
    <property type="entry name" value="ParB_N_Srx"/>
    <property type="match status" value="1"/>
</dbReference>
<feature type="domain" description="ParB-like N-terminal" evidence="1">
    <location>
        <begin position="26"/>
        <end position="75"/>
    </location>
</feature>
<dbReference type="Proteomes" id="UP000235460">
    <property type="component" value="Unassembled WGS sequence"/>
</dbReference>
<protein>
    <recommendedName>
        <fullName evidence="1">ParB-like N-terminal domain-containing protein</fullName>
    </recommendedName>
</protein>
<dbReference type="Gene3D" id="3.90.1530.10">
    <property type="entry name" value="Conserved hypothetical protein from pyrococcus furiosus pfu- 392566-001, ParB domain"/>
    <property type="match status" value="1"/>
</dbReference>
<sequence>MNFEYTFVYIENIELQDRTYIFSYPKRNKILKESIKSIGLLQPPILFLKKENLKFQIICGEGRILACYELNISEI</sequence>
<dbReference type="SUPFAM" id="SSF110849">
    <property type="entry name" value="ParB/Sulfiredoxin"/>
    <property type="match status" value="1"/>
</dbReference>